<evidence type="ECO:0000313" key="13">
    <source>
        <dbReference type="Proteomes" id="UP000000547"/>
    </source>
</evidence>
<dbReference type="EC" id="3.2.1.8" evidence="3"/>
<dbReference type="PROSITE" id="PS51760">
    <property type="entry name" value="GH10_2"/>
    <property type="match status" value="1"/>
</dbReference>
<keyword evidence="5 10" id="KW-0732">Signal</keyword>
<evidence type="ECO:0000256" key="4">
    <source>
        <dbReference type="ARBA" id="ARBA00022651"/>
    </source>
</evidence>
<protein>
    <recommendedName>
        <fullName evidence="3">endo-1,4-beta-xylanase</fullName>
        <ecNumber evidence="3">3.2.1.8</ecNumber>
    </recommendedName>
</protein>
<dbReference type="KEGG" id="cps:CPS_2370"/>
<comment type="similarity">
    <text evidence="2">Belongs to the glycosyl hydrolase 10 (cellulase F) family.</text>
</comment>
<dbReference type="Proteomes" id="UP000000547">
    <property type="component" value="Chromosome"/>
</dbReference>
<evidence type="ECO:0000256" key="3">
    <source>
        <dbReference type="ARBA" id="ARBA00012590"/>
    </source>
</evidence>
<keyword evidence="9" id="KW-0624">Polysaccharide degradation</keyword>
<dbReference type="InterPro" id="IPR001000">
    <property type="entry name" value="GH10_dom"/>
</dbReference>
<evidence type="ECO:0000259" key="11">
    <source>
        <dbReference type="PROSITE" id="PS51760"/>
    </source>
</evidence>
<comment type="catalytic activity">
    <reaction evidence="1">
        <text>Endohydrolysis of (1-&gt;4)-beta-D-xylosidic linkages in xylans.</text>
        <dbReference type="EC" id="3.2.1.8"/>
    </reaction>
</comment>
<feature type="domain" description="GH10" evidence="11">
    <location>
        <begin position="89"/>
        <end position="387"/>
    </location>
</feature>
<dbReference type="SMART" id="SM00633">
    <property type="entry name" value="Glyco_10"/>
    <property type="match status" value="1"/>
</dbReference>
<dbReference type="RefSeq" id="WP_011043182.1">
    <property type="nucleotide sequence ID" value="NC_003910.7"/>
</dbReference>
<evidence type="ECO:0000256" key="9">
    <source>
        <dbReference type="ARBA" id="ARBA00023326"/>
    </source>
</evidence>
<evidence type="ECO:0000256" key="2">
    <source>
        <dbReference type="ARBA" id="ARBA00007495"/>
    </source>
</evidence>
<evidence type="ECO:0000256" key="10">
    <source>
        <dbReference type="SAM" id="SignalP"/>
    </source>
</evidence>
<dbReference type="SUPFAM" id="SSF51445">
    <property type="entry name" value="(Trans)glycosidases"/>
    <property type="match status" value="1"/>
</dbReference>
<feature type="chain" id="PRO_5004233832" description="endo-1,4-beta-xylanase" evidence="10">
    <location>
        <begin position="26"/>
        <end position="457"/>
    </location>
</feature>
<keyword evidence="7" id="KW-0119">Carbohydrate metabolism</keyword>
<dbReference type="HOGENOM" id="CLU_008797_1_1_6"/>
<dbReference type="CAZy" id="GH10">
    <property type="family name" value="Glycoside Hydrolase Family 10"/>
</dbReference>
<reference evidence="12" key="1">
    <citation type="journal article" date="2005" name="Proc. Natl. Acad. Sci. U.S.A.">
        <title>The psychrophilic lifestyle as revealed by the genome sequence of Colwellia psychrerythraea 34H through genomic and proteomic analyses.</title>
        <authorList>
            <person name="Methe B.A."/>
            <person name="Nelson K.E."/>
            <person name="Deming J.W."/>
            <person name="Momen B."/>
            <person name="Melamud E."/>
            <person name="Zhang X."/>
            <person name="Moult J."/>
            <person name="Madupu R."/>
            <person name="Nelson W.C."/>
            <person name="Dodson R.J."/>
            <person name="Brinkac L.M."/>
            <person name="Daugherty S.C."/>
            <person name="Durkin A.S."/>
            <person name="DeBoy R.T."/>
            <person name="Kolonay J.F."/>
            <person name="Sullivan S.A."/>
            <person name="Zhou L."/>
            <person name="Davidsen T.M."/>
            <person name="Wu M."/>
            <person name="Huston A.L."/>
            <person name="Lewis M."/>
            <person name="Weaver B."/>
            <person name="Weidman J.F."/>
            <person name="Khouri H."/>
            <person name="Utterback T.R."/>
            <person name="Feldblyum T.V."/>
            <person name="Fraser C.M."/>
        </authorList>
    </citation>
    <scope>NUCLEOTIDE SEQUENCE [LARGE SCALE GENOMIC DNA]</scope>
    <source>
        <strain evidence="12">34H</strain>
    </source>
</reference>
<dbReference type="AlphaFoldDB" id="Q482D0"/>
<organism evidence="12 13">
    <name type="scientific">Colwellia psychrerythraea (strain 34H / ATCC BAA-681)</name>
    <name type="common">Vibrio psychroerythus</name>
    <dbReference type="NCBI Taxonomy" id="167879"/>
    <lineage>
        <taxon>Bacteria</taxon>
        <taxon>Pseudomonadati</taxon>
        <taxon>Pseudomonadota</taxon>
        <taxon>Gammaproteobacteria</taxon>
        <taxon>Alteromonadales</taxon>
        <taxon>Colwelliaceae</taxon>
        <taxon>Colwellia</taxon>
    </lineage>
</organism>
<gene>
    <name evidence="12" type="ordered locus">CPS_2370</name>
</gene>
<dbReference type="PANTHER" id="PTHR31490">
    <property type="entry name" value="GLYCOSYL HYDROLASE"/>
    <property type="match status" value="1"/>
</dbReference>
<accession>Q482D0</accession>
<evidence type="ECO:0000256" key="1">
    <source>
        <dbReference type="ARBA" id="ARBA00000681"/>
    </source>
</evidence>
<proteinExistence type="inferred from homology"/>
<keyword evidence="4" id="KW-0858">Xylan degradation</keyword>
<evidence type="ECO:0000313" key="12">
    <source>
        <dbReference type="EMBL" id="AAZ23981.1"/>
    </source>
</evidence>
<evidence type="ECO:0000256" key="5">
    <source>
        <dbReference type="ARBA" id="ARBA00022729"/>
    </source>
</evidence>
<evidence type="ECO:0000256" key="6">
    <source>
        <dbReference type="ARBA" id="ARBA00022801"/>
    </source>
</evidence>
<sequence length="457" mass="52633">MNYPLKTLPIIVPAAFWLLSLSLHAQTNLAETYDGTNITGIEKIIAEIELQKNGTSEQQWRIDAQQRINKYRKSQITVEVKDKNGIPLPNAKVELKQLNHKFNFGGVISTKKFAKQAEVLPNFINQIGFNNGLKYKHKERLADTVEPIIDWAKQHDISARGHVLVYPGWQFMHKDAKKLKNNPEQLKNFIEAQLYDYAKRWDVVEWDVMNEPLDNLEIANLLGRDIMADWFKQAQKHVRNKDARLFINENRIISAPPANIDRIVEYKKIIKEIIADGGPIEAIGVQARFRVDSITPEMVYQRLEQFNEFNLPIVATEFEIVNTPRYNFKPTHLRRAQMTEEYMQVLFSHPNVDGIVAWTVLNNLTSRSSANDKSTTNEKETRGLLNWDMSLPLNGKIWLYLINNHWQTNETKQTNSAGKIDVSAFHGKYQVTVSQGDSNIVHTINIDKNTNEIALSF</sequence>
<evidence type="ECO:0000256" key="8">
    <source>
        <dbReference type="ARBA" id="ARBA00023295"/>
    </source>
</evidence>
<dbReference type="Pfam" id="PF00331">
    <property type="entry name" value="Glyco_hydro_10"/>
    <property type="match status" value="1"/>
</dbReference>
<dbReference type="InterPro" id="IPR017853">
    <property type="entry name" value="GH"/>
</dbReference>
<keyword evidence="8" id="KW-0326">Glycosidase</keyword>
<feature type="signal peptide" evidence="10">
    <location>
        <begin position="1"/>
        <end position="25"/>
    </location>
</feature>
<dbReference type="GO" id="GO:0045493">
    <property type="term" value="P:xylan catabolic process"/>
    <property type="evidence" value="ECO:0007669"/>
    <property type="project" value="UniProtKB-KW"/>
</dbReference>
<dbReference type="PANTHER" id="PTHR31490:SF88">
    <property type="entry name" value="BETA-XYLANASE"/>
    <property type="match status" value="1"/>
</dbReference>
<evidence type="ECO:0000256" key="7">
    <source>
        <dbReference type="ARBA" id="ARBA00023277"/>
    </source>
</evidence>
<dbReference type="InterPro" id="IPR044846">
    <property type="entry name" value="GH10"/>
</dbReference>
<dbReference type="Gene3D" id="3.20.20.80">
    <property type="entry name" value="Glycosidases"/>
    <property type="match status" value="1"/>
</dbReference>
<keyword evidence="6 12" id="KW-0378">Hydrolase</keyword>
<name>Q482D0_COLP3</name>
<dbReference type="EMBL" id="CP000083">
    <property type="protein sequence ID" value="AAZ23981.1"/>
    <property type="molecule type" value="Genomic_DNA"/>
</dbReference>
<dbReference type="STRING" id="167879.CPS_2370"/>
<dbReference type="GO" id="GO:0031176">
    <property type="term" value="F:endo-1,4-beta-xylanase activity"/>
    <property type="evidence" value="ECO:0007669"/>
    <property type="project" value="UniProtKB-EC"/>
</dbReference>